<organism evidence="8 9">
    <name type="scientific">Marivibrio halodurans</name>
    <dbReference type="NCBI Taxonomy" id="2039722"/>
    <lineage>
        <taxon>Bacteria</taxon>
        <taxon>Pseudomonadati</taxon>
        <taxon>Pseudomonadota</taxon>
        <taxon>Alphaproteobacteria</taxon>
        <taxon>Rhodospirillales</taxon>
        <taxon>Rhodospirillaceae</taxon>
        <taxon>Marivibrio</taxon>
    </lineage>
</organism>
<keyword evidence="5 6" id="KW-0472">Membrane</keyword>
<evidence type="ECO:0000256" key="5">
    <source>
        <dbReference type="ARBA" id="ARBA00023136"/>
    </source>
</evidence>
<keyword evidence="9" id="KW-1185">Reference proteome</keyword>
<feature type="transmembrane region" description="Helical" evidence="6">
    <location>
        <begin position="130"/>
        <end position="148"/>
    </location>
</feature>
<feature type="transmembrane region" description="Helical" evidence="6">
    <location>
        <begin position="254"/>
        <end position="277"/>
    </location>
</feature>
<dbReference type="AlphaFoldDB" id="A0A8J7RWS8"/>
<feature type="transmembrane region" description="Helical" evidence="6">
    <location>
        <begin position="160"/>
        <end position="179"/>
    </location>
</feature>
<dbReference type="RefSeq" id="WP_210680512.1">
    <property type="nucleotide sequence ID" value="NZ_JAGMWN010000001.1"/>
</dbReference>
<keyword evidence="2" id="KW-1003">Cell membrane</keyword>
<feature type="transmembrane region" description="Helical" evidence="6">
    <location>
        <begin position="226"/>
        <end position="247"/>
    </location>
</feature>
<protein>
    <submittedName>
        <fullName evidence="8">DMT family transporter</fullName>
    </submittedName>
</protein>
<dbReference type="InterPro" id="IPR050638">
    <property type="entry name" value="AA-Vitamin_Transporters"/>
</dbReference>
<dbReference type="PANTHER" id="PTHR32322:SF18">
    <property type="entry name" value="S-ADENOSYLMETHIONINE_S-ADENOSYLHOMOCYSTEINE TRANSPORTER"/>
    <property type="match status" value="1"/>
</dbReference>
<dbReference type="InterPro" id="IPR037185">
    <property type="entry name" value="EmrE-like"/>
</dbReference>
<feature type="transmembrane region" description="Helical" evidence="6">
    <location>
        <begin position="102"/>
        <end position="121"/>
    </location>
</feature>
<evidence type="ECO:0000259" key="7">
    <source>
        <dbReference type="Pfam" id="PF00892"/>
    </source>
</evidence>
<comment type="caution">
    <text evidence="8">The sequence shown here is derived from an EMBL/GenBank/DDBJ whole genome shotgun (WGS) entry which is preliminary data.</text>
</comment>
<evidence type="ECO:0000256" key="6">
    <source>
        <dbReference type="SAM" id="Phobius"/>
    </source>
</evidence>
<keyword evidence="3 6" id="KW-0812">Transmembrane</keyword>
<feature type="domain" description="EamA" evidence="7">
    <location>
        <begin position="164"/>
        <end position="299"/>
    </location>
</feature>
<feature type="transmembrane region" description="Helical" evidence="6">
    <location>
        <begin position="72"/>
        <end position="96"/>
    </location>
</feature>
<feature type="transmembrane region" description="Helical" evidence="6">
    <location>
        <begin position="191"/>
        <end position="214"/>
    </location>
</feature>
<evidence type="ECO:0000313" key="8">
    <source>
        <dbReference type="EMBL" id="MBP5855950.1"/>
    </source>
</evidence>
<proteinExistence type="predicted"/>
<evidence type="ECO:0000256" key="3">
    <source>
        <dbReference type="ARBA" id="ARBA00022692"/>
    </source>
</evidence>
<evidence type="ECO:0000256" key="2">
    <source>
        <dbReference type="ARBA" id="ARBA00022475"/>
    </source>
</evidence>
<keyword evidence="4 6" id="KW-1133">Transmembrane helix</keyword>
<evidence type="ECO:0000313" key="9">
    <source>
        <dbReference type="Proteomes" id="UP000672602"/>
    </source>
</evidence>
<dbReference type="PANTHER" id="PTHR32322">
    <property type="entry name" value="INNER MEMBRANE TRANSPORTER"/>
    <property type="match status" value="1"/>
</dbReference>
<evidence type="ECO:0000256" key="1">
    <source>
        <dbReference type="ARBA" id="ARBA00004651"/>
    </source>
</evidence>
<reference evidence="8" key="1">
    <citation type="submission" date="2021-04" db="EMBL/GenBank/DDBJ databases">
        <authorList>
            <person name="Zhang D.-C."/>
        </authorList>
    </citation>
    <scope>NUCLEOTIDE SEQUENCE</scope>
    <source>
        <strain evidence="8">CGMCC 1.15697</strain>
    </source>
</reference>
<dbReference type="GO" id="GO:0005886">
    <property type="term" value="C:plasma membrane"/>
    <property type="evidence" value="ECO:0007669"/>
    <property type="project" value="UniProtKB-SubCell"/>
</dbReference>
<feature type="domain" description="EamA" evidence="7">
    <location>
        <begin position="16"/>
        <end position="144"/>
    </location>
</feature>
<dbReference type="Pfam" id="PF00892">
    <property type="entry name" value="EamA"/>
    <property type="match status" value="2"/>
</dbReference>
<sequence>MSSPFASIPRRAWVLLPLLACCWGATWPMMKIGTAEIPVLTFRALTAVIAGAALMIATAARYRTVLPRRDEWGRLLLCAPINVTAWFYFSALAVTLLPAGRAALLAYTMPLWAFIIGVLFLKEPILKRRVLGVVAGVGAILLMAWDGIEGAVGRAAETAWGMPTGILAITAAAIAWSIGSTLQKEVRFESPVMPIAAWQLAIGAIPLTALALVLEPLDWVGAVGTGPLLATLGVSLISQATGMWIWFTMLQITSMAFASLAVLAVPLVGMGLSAAFLGEPLGLVEMAGFLLITVGLATVLPLDRLFGRRRPPPA</sequence>
<comment type="subcellular location">
    <subcellularLocation>
        <location evidence="1">Cell membrane</location>
        <topology evidence="1">Multi-pass membrane protein</topology>
    </subcellularLocation>
</comment>
<dbReference type="EMBL" id="JAGMWN010000001">
    <property type="protein sequence ID" value="MBP5855950.1"/>
    <property type="molecule type" value="Genomic_DNA"/>
</dbReference>
<feature type="transmembrane region" description="Helical" evidence="6">
    <location>
        <begin position="283"/>
        <end position="302"/>
    </location>
</feature>
<dbReference type="SUPFAM" id="SSF103481">
    <property type="entry name" value="Multidrug resistance efflux transporter EmrE"/>
    <property type="match status" value="2"/>
</dbReference>
<name>A0A8J7RWS8_9PROT</name>
<accession>A0A8J7RWS8</accession>
<dbReference type="InterPro" id="IPR000620">
    <property type="entry name" value="EamA_dom"/>
</dbReference>
<feature type="transmembrane region" description="Helical" evidence="6">
    <location>
        <begin position="40"/>
        <end position="60"/>
    </location>
</feature>
<gene>
    <name evidence="8" type="ORF">KAJ83_02950</name>
</gene>
<dbReference type="Proteomes" id="UP000672602">
    <property type="component" value="Unassembled WGS sequence"/>
</dbReference>
<evidence type="ECO:0000256" key="4">
    <source>
        <dbReference type="ARBA" id="ARBA00022989"/>
    </source>
</evidence>